<feature type="compositionally biased region" description="Basic and acidic residues" evidence="1">
    <location>
        <begin position="101"/>
        <end position="110"/>
    </location>
</feature>
<keyword evidence="3" id="KW-1185">Reference proteome</keyword>
<organism evidence="2 3">
    <name type="scientific">Pleurodeles waltl</name>
    <name type="common">Iberian ribbed newt</name>
    <dbReference type="NCBI Taxonomy" id="8319"/>
    <lineage>
        <taxon>Eukaryota</taxon>
        <taxon>Metazoa</taxon>
        <taxon>Chordata</taxon>
        <taxon>Craniata</taxon>
        <taxon>Vertebrata</taxon>
        <taxon>Euteleostomi</taxon>
        <taxon>Amphibia</taxon>
        <taxon>Batrachia</taxon>
        <taxon>Caudata</taxon>
        <taxon>Salamandroidea</taxon>
        <taxon>Salamandridae</taxon>
        <taxon>Pleurodelinae</taxon>
        <taxon>Pleurodeles</taxon>
    </lineage>
</organism>
<feature type="compositionally biased region" description="Gly residues" evidence="1">
    <location>
        <begin position="71"/>
        <end position="86"/>
    </location>
</feature>
<evidence type="ECO:0000313" key="2">
    <source>
        <dbReference type="EMBL" id="KAJ1130394.1"/>
    </source>
</evidence>
<name>A0AAV7PRA2_PLEWA</name>
<proteinExistence type="predicted"/>
<evidence type="ECO:0000256" key="1">
    <source>
        <dbReference type="SAM" id="MobiDB-lite"/>
    </source>
</evidence>
<dbReference type="AlphaFoldDB" id="A0AAV7PRA2"/>
<reference evidence="2" key="1">
    <citation type="journal article" date="2022" name="bioRxiv">
        <title>Sequencing and chromosome-scale assembly of the giantPleurodeles waltlgenome.</title>
        <authorList>
            <person name="Brown T."/>
            <person name="Elewa A."/>
            <person name="Iarovenko S."/>
            <person name="Subramanian E."/>
            <person name="Araus A.J."/>
            <person name="Petzold A."/>
            <person name="Susuki M."/>
            <person name="Suzuki K.-i.T."/>
            <person name="Hayashi T."/>
            <person name="Toyoda A."/>
            <person name="Oliveira C."/>
            <person name="Osipova E."/>
            <person name="Leigh N.D."/>
            <person name="Simon A."/>
            <person name="Yun M.H."/>
        </authorList>
    </citation>
    <scope>NUCLEOTIDE SEQUENCE</scope>
    <source>
        <strain evidence="2">20211129_DDA</strain>
        <tissue evidence="2">Liver</tissue>
    </source>
</reference>
<comment type="caution">
    <text evidence="2">The sequence shown here is derived from an EMBL/GenBank/DDBJ whole genome shotgun (WGS) entry which is preliminary data.</text>
</comment>
<accession>A0AAV7PRA2</accession>
<gene>
    <name evidence="2" type="ORF">NDU88_008747</name>
</gene>
<feature type="region of interest" description="Disordered" evidence="1">
    <location>
        <begin position="55"/>
        <end position="110"/>
    </location>
</feature>
<evidence type="ECO:0000313" key="3">
    <source>
        <dbReference type="Proteomes" id="UP001066276"/>
    </source>
</evidence>
<dbReference type="EMBL" id="JANPWB010000011">
    <property type="protein sequence ID" value="KAJ1130394.1"/>
    <property type="molecule type" value="Genomic_DNA"/>
</dbReference>
<protein>
    <submittedName>
        <fullName evidence="2">Uncharacterized protein</fullName>
    </submittedName>
</protein>
<dbReference type="Proteomes" id="UP001066276">
    <property type="component" value="Chromosome 7"/>
</dbReference>
<sequence length="128" mass="13855">MRSTVRTSGFVPQMKTAGLAKTVLSITDNGILRPTPFKVYQTPLRNTHIAVPRGAWSGHERRWPPRSRALLGGGPWTGGGGAGGALGAPRPVADQRQMGRRRSEAWERCATHGESALSPFKTRPLKMA</sequence>